<feature type="domain" description="Saccharopine dehydrogenase NADP binding" evidence="2">
    <location>
        <begin position="57"/>
        <end position="123"/>
    </location>
</feature>
<dbReference type="EMBL" id="QGMK01000986">
    <property type="protein sequence ID" value="TVY75666.1"/>
    <property type="molecule type" value="Genomic_DNA"/>
</dbReference>
<dbReference type="OrthoDB" id="10268090at2759"/>
<evidence type="ECO:0000256" key="1">
    <source>
        <dbReference type="ARBA" id="ARBA00038048"/>
    </source>
</evidence>
<dbReference type="Gene3D" id="3.40.50.720">
    <property type="entry name" value="NAD(P)-binding Rossmann-like Domain"/>
    <property type="match status" value="1"/>
</dbReference>
<dbReference type="Pfam" id="PF03435">
    <property type="entry name" value="Sacchrp_dh_NADP"/>
    <property type="match status" value="1"/>
</dbReference>
<dbReference type="AlphaFoldDB" id="A0A8T9C8H8"/>
<dbReference type="InterPro" id="IPR005097">
    <property type="entry name" value="Sacchrp_dh_NADP-bd"/>
</dbReference>
<sequence>MPVSVRKYDLVVLGATGYTGKLTAEHINEFLPDLVEKLKKLSPKRLPPSIEICVPMAENLNSLARKTRVIITLLGPYAKFGTPVMEACVKNGTHYLDTTGEIYWVGQMVRRFHEDAKAAGVILLSQIGAESGPYDLITFSAVSKLRTEASLKTKELIVSINESKLALSGGTLASFFNMYESIDQKTMTASLQPWALSPISGRKAPNAANTFGLRRDKTLGLLSASSPTERQDRALVHRSWALLDAGNLYGKNFFYNEYQKAGGVVGGVVAKIGTKLVGASLSSAILRNLIGKFSPAPGEGLDPKEEKNFNIEIFAVAVADEVGPSETRALSKLRYAGGTYHITAALLAQGAATILYESGLVERVGGGLLTPAVIGQPYIERLRGVGLSIDTVLL</sequence>
<dbReference type="GO" id="GO:0005886">
    <property type="term" value="C:plasma membrane"/>
    <property type="evidence" value="ECO:0007669"/>
    <property type="project" value="TreeGrafter"/>
</dbReference>
<protein>
    <submittedName>
        <fullName evidence="3">Putative trans-acting enoyl reductase</fullName>
    </submittedName>
</protein>
<evidence type="ECO:0000313" key="4">
    <source>
        <dbReference type="Proteomes" id="UP000469558"/>
    </source>
</evidence>
<accession>A0A8T9C8H8</accession>
<dbReference type="PANTHER" id="PTHR12286:SF5">
    <property type="entry name" value="SACCHAROPINE DEHYDROGENASE-LIKE OXIDOREDUCTASE"/>
    <property type="match status" value="1"/>
</dbReference>
<organism evidence="3 4">
    <name type="scientific">Lachnellula suecica</name>
    <dbReference type="NCBI Taxonomy" id="602035"/>
    <lineage>
        <taxon>Eukaryota</taxon>
        <taxon>Fungi</taxon>
        <taxon>Dikarya</taxon>
        <taxon>Ascomycota</taxon>
        <taxon>Pezizomycotina</taxon>
        <taxon>Leotiomycetes</taxon>
        <taxon>Helotiales</taxon>
        <taxon>Lachnaceae</taxon>
        <taxon>Lachnellula</taxon>
    </lineage>
</organism>
<keyword evidence="4" id="KW-1185">Reference proteome</keyword>
<dbReference type="InterPro" id="IPR051276">
    <property type="entry name" value="Saccharopine_DH-like_oxidrdct"/>
</dbReference>
<dbReference type="PANTHER" id="PTHR12286">
    <property type="entry name" value="SACCHAROPINE DEHYDROGENASE-LIKE OXIDOREDUCTASE"/>
    <property type="match status" value="1"/>
</dbReference>
<dbReference type="Proteomes" id="UP000469558">
    <property type="component" value="Unassembled WGS sequence"/>
</dbReference>
<name>A0A8T9C8H8_9HELO</name>
<proteinExistence type="inferred from homology"/>
<evidence type="ECO:0000313" key="3">
    <source>
        <dbReference type="EMBL" id="TVY75666.1"/>
    </source>
</evidence>
<dbReference type="GO" id="GO:0005811">
    <property type="term" value="C:lipid droplet"/>
    <property type="evidence" value="ECO:0007669"/>
    <property type="project" value="TreeGrafter"/>
</dbReference>
<comment type="similarity">
    <text evidence="1">Belongs to the saccharopine dehydrogenase family.</text>
</comment>
<dbReference type="SUPFAM" id="SSF51735">
    <property type="entry name" value="NAD(P)-binding Rossmann-fold domains"/>
    <property type="match status" value="1"/>
</dbReference>
<dbReference type="GO" id="GO:0005739">
    <property type="term" value="C:mitochondrion"/>
    <property type="evidence" value="ECO:0007669"/>
    <property type="project" value="TreeGrafter"/>
</dbReference>
<dbReference type="GO" id="GO:0009247">
    <property type="term" value="P:glycolipid biosynthetic process"/>
    <property type="evidence" value="ECO:0007669"/>
    <property type="project" value="TreeGrafter"/>
</dbReference>
<comment type="caution">
    <text evidence="3">The sequence shown here is derived from an EMBL/GenBank/DDBJ whole genome shotgun (WGS) entry which is preliminary data.</text>
</comment>
<dbReference type="InterPro" id="IPR036291">
    <property type="entry name" value="NAD(P)-bd_dom_sf"/>
</dbReference>
<reference evidence="3 4" key="1">
    <citation type="submission" date="2018-05" db="EMBL/GenBank/DDBJ databases">
        <title>Genome sequencing and assembly of the regulated plant pathogen Lachnellula willkommii and related sister species for the development of diagnostic species identification markers.</title>
        <authorList>
            <person name="Giroux E."/>
            <person name="Bilodeau G."/>
        </authorList>
    </citation>
    <scope>NUCLEOTIDE SEQUENCE [LARGE SCALE GENOMIC DNA]</scope>
    <source>
        <strain evidence="3 4">CBS 268.59</strain>
    </source>
</reference>
<evidence type="ECO:0000259" key="2">
    <source>
        <dbReference type="Pfam" id="PF03435"/>
    </source>
</evidence>
<gene>
    <name evidence="3" type="ORF">LSUE1_G004878</name>
</gene>